<name>A0A9Q5I1K5_SANBA</name>
<evidence type="ECO:0000259" key="7">
    <source>
        <dbReference type="PROSITE" id="PS50035"/>
    </source>
</evidence>
<feature type="domain" description="PLD phosphodiesterase" evidence="7">
    <location>
        <begin position="672"/>
        <end position="699"/>
    </location>
</feature>
<gene>
    <name evidence="8" type="ORF">A7U60_g2967</name>
</gene>
<feature type="compositionally biased region" description="Polar residues" evidence="6">
    <location>
        <begin position="34"/>
        <end position="51"/>
    </location>
</feature>
<dbReference type="GO" id="GO:0006654">
    <property type="term" value="P:phosphatidic acid biosynthetic process"/>
    <property type="evidence" value="ECO:0007669"/>
    <property type="project" value="InterPro"/>
</dbReference>
<feature type="region of interest" description="Disordered" evidence="6">
    <location>
        <begin position="34"/>
        <end position="53"/>
    </location>
</feature>
<dbReference type="CDD" id="cd09138">
    <property type="entry name" value="PLDc_vPLD1_2_yPLD_like_1"/>
    <property type="match status" value="1"/>
</dbReference>
<comment type="caution">
    <text evidence="8">The sequence shown here is derived from an EMBL/GenBank/DDBJ whole genome shotgun (WGS) entry which is preliminary data.</text>
</comment>
<dbReference type="PROSITE" id="PS50035">
    <property type="entry name" value="PLD"/>
    <property type="match status" value="2"/>
</dbReference>
<dbReference type="EC" id="3.1.4.4" evidence="5"/>
<keyword evidence="2 5" id="KW-0378">Hydrolase</keyword>
<dbReference type="GO" id="GO:0009395">
    <property type="term" value="P:phospholipid catabolic process"/>
    <property type="evidence" value="ECO:0007669"/>
    <property type="project" value="TreeGrafter"/>
</dbReference>
<comment type="catalytic activity">
    <reaction evidence="5">
        <text>a 1,2-diacyl-sn-glycero-3-phosphocholine + H2O = a 1,2-diacyl-sn-glycero-3-phosphate + choline + H(+)</text>
        <dbReference type="Rhea" id="RHEA:14445"/>
        <dbReference type="ChEBI" id="CHEBI:15354"/>
        <dbReference type="ChEBI" id="CHEBI:15377"/>
        <dbReference type="ChEBI" id="CHEBI:15378"/>
        <dbReference type="ChEBI" id="CHEBI:57643"/>
        <dbReference type="ChEBI" id="CHEBI:58608"/>
        <dbReference type="EC" id="3.1.4.4"/>
    </reaction>
</comment>
<evidence type="ECO:0000256" key="5">
    <source>
        <dbReference type="PIRNR" id="PIRNR009376"/>
    </source>
</evidence>
<keyword evidence="9" id="KW-1185">Reference proteome</keyword>
<evidence type="ECO:0000313" key="8">
    <source>
        <dbReference type="EMBL" id="OCB89856.1"/>
    </source>
</evidence>
<keyword evidence="1" id="KW-0677">Repeat</keyword>
<evidence type="ECO:0000256" key="2">
    <source>
        <dbReference type="ARBA" id="ARBA00022801"/>
    </source>
</evidence>
<dbReference type="SMART" id="SM00155">
    <property type="entry name" value="PLDc"/>
    <property type="match status" value="2"/>
</dbReference>
<reference evidence="8" key="1">
    <citation type="submission" date="2016-06" db="EMBL/GenBank/DDBJ databases">
        <title>Draft Genome sequence of the fungus Inonotus baumii.</title>
        <authorList>
            <person name="Zhu H."/>
            <person name="Lin W."/>
        </authorList>
    </citation>
    <scope>NUCLEOTIDE SEQUENCE</scope>
    <source>
        <strain evidence="8">821</strain>
    </source>
</reference>
<dbReference type="InterPro" id="IPR015679">
    <property type="entry name" value="PLipase_D_fam"/>
</dbReference>
<comment type="similarity">
    <text evidence="5">Belongs to the phospholipase D family.</text>
</comment>
<evidence type="ECO:0000313" key="9">
    <source>
        <dbReference type="Proteomes" id="UP000757232"/>
    </source>
</evidence>
<organism evidence="8 9">
    <name type="scientific">Sanghuangporus baumii</name>
    <name type="common">Phellinus baumii</name>
    <dbReference type="NCBI Taxonomy" id="108892"/>
    <lineage>
        <taxon>Eukaryota</taxon>
        <taxon>Fungi</taxon>
        <taxon>Dikarya</taxon>
        <taxon>Basidiomycota</taxon>
        <taxon>Agaricomycotina</taxon>
        <taxon>Agaricomycetes</taxon>
        <taxon>Hymenochaetales</taxon>
        <taxon>Hymenochaetaceae</taxon>
        <taxon>Sanghuangporus</taxon>
    </lineage>
</organism>
<dbReference type="Gene3D" id="3.30.870.10">
    <property type="entry name" value="Endonuclease Chain A"/>
    <property type="match status" value="3"/>
</dbReference>
<dbReference type="PANTHER" id="PTHR18896:SF186">
    <property type="entry name" value="PHOSPHOLIPASE D"/>
    <property type="match status" value="1"/>
</dbReference>
<evidence type="ECO:0000256" key="6">
    <source>
        <dbReference type="SAM" id="MobiDB-lite"/>
    </source>
</evidence>
<keyword evidence="3 5" id="KW-0442">Lipid degradation</keyword>
<dbReference type="EMBL" id="LNZH02000147">
    <property type="protein sequence ID" value="OCB89856.1"/>
    <property type="molecule type" value="Genomic_DNA"/>
</dbReference>
<evidence type="ECO:0000256" key="1">
    <source>
        <dbReference type="ARBA" id="ARBA00022737"/>
    </source>
</evidence>
<proteinExistence type="inferred from homology"/>
<dbReference type="PIRSF" id="PIRSF009376">
    <property type="entry name" value="Phospholipase_D_euk"/>
    <property type="match status" value="1"/>
</dbReference>
<feature type="region of interest" description="Disordered" evidence="6">
    <location>
        <begin position="303"/>
        <end position="323"/>
    </location>
</feature>
<dbReference type="OrthoDB" id="14911at2759"/>
<evidence type="ECO:0000256" key="4">
    <source>
        <dbReference type="ARBA" id="ARBA00023098"/>
    </source>
</evidence>
<accession>A0A9Q5I1K5</accession>
<sequence>MPSFFKKLGDKVQEGIVRTSDTIEGPTFFASCPAQTATTRSGRNSRTQSAQRYAHPIASAASQANGAVIPSNGAPRLSIQHVDGHDYMYAVSEMIDRAKECIFILDWWLTPELYLRRPPAYFPEWRLDRLLQRKAQQGVKVYVIVYKEVTQTMNMSSHHTKETLDALHPNISCMRHPDHIGAKDTVEFWSHHEKVVVVDNHRAAIGGLDLCFGRWDTHTHPLADAHPTDFSKTLFPGQDYNNARVLDFQHVDKFVGNAVSILETARMPWHDVHMTFTGDAVLDVVQHFIERWNEIKNRKALRLARPPAQHRSSTERTCRPYVPSPPSPPFPPIHLPTHSFFSSIHSLIPRTHTGHPHREAWHHMGQRFRERFHIPFDEEGRGYGNEDRDAYPPHPAGACRVQCVRSVGDWSHGVLTEHSIQNAYIQMIMEANHFVYIENQFFISNTVDKGPVKNLIAKALVERILMAARSGKKFKVIVVIPEVPGFAGDIKDQSAIKTIMAAQYRTMNRGGDSIYEAIRKEGYDPELYIKFYHLRSYDRLNAPYKSFISQMEQRSGVSFYQAQVALARLWIGNGGPGEEKIEKVQIKKIEPTGEGVVVSDDTKTEIEEVPLPQSEEEAKEIIERFERGAQNLRADDEVADTVSQHLLEDRTGLKEEKWLGTEEEELNCFVSELLYIHSKVMIVDDRRVIMGSANINDRSQKGDGDSEIALVVEDNDTIETTMDGKPYMAARFAATLRRYLFREHLGLIPPQNCESREAEVTSHMRPAPVPTEYELGSEEDQAVADPLADSTLELFDGTARKNRAIFTEVFRTVPSNLVRDYKAYGNFVPKVKVGHVVPGISLERAKERLSEVRGALVDSPLDFLIDEKSLVENPDWAGLNPTLPIYI</sequence>
<dbReference type="GO" id="GO:0035556">
    <property type="term" value="P:intracellular signal transduction"/>
    <property type="evidence" value="ECO:0007669"/>
    <property type="project" value="InterPro"/>
</dbReference>
<protein>
    <recommendedName>
        <fullName evidence="5">Phospholipase</fullName>
        <ecNumber evidence="5">3.1.4.4</ecNumber>
    </recommendedName>
</protein>
<dbReference type="Pfam" id="PF13091">
    <property type="entry name" value="PLDc_2"/>
    <property type="match status" value="1"/>
</dbReference>
<dbReference type="GO" id="GO:0004630">
    <property type="term" value="F:phospholipase D activity"/>
    <property type="evidence" value="ECO:0007669"/>
    <property type="project" value="UniProtKB-UniRule"/>
</dbReference>
<dbReference type="AlphaFoldDB" id="A0A9Q5I1K5"/>
<dbReference type="InterPro" id="IPR016555">
    <property type="entry name" value="PLipase_D_euk"/>
</dbReference>
<evidence type="ECO:0000256" key="3">
    <source>
        <dbReference type="ARBA" id="ARBA00022963"/>
    </source>
</evidence>
<keyword evidence="4" id="KW-0443">Lipid metabolism</keyword>
<dbReference type="Proteomes" id="UP000757232">
    <property type="component" value="Unassembled WGS sequence"/>
</dbReference>
<dbReference type="PANTHER" id="PTHR18896">
    <property type="entry name" value="PHOSPHOLIPASE D"/>
    <property type="match status" value="1"/>
</dbReference>
<dbReference type="SUPFAM" id="SSF56024">
    <property type="entry name" value="Phospholipase D/nuclease"/>
    <property type="match status" value="2"/>
</dbReference>
<feature type="domain" description="PLD phosphodiesterase" evidence="7">
    <location>
        <begin position="187"/>
        <end position="214"/>
    </location>
</feature>
<dbReference type="CDD" id="cd09141">
    <property type="entry name" value="PLDc_vPLD1_2_yPLD_like_2"/>
    <property type="match status" value="1"/>
</dbReference>
<dbReference type="InterPro" id="IPR001736">
    <property type="entry name" value="PLipase_D/transphosphatidylase"/>
</dbReference>
<dbReference type="InterPro" id="IPR025202">
    <property type="entry name" value="PLD-like_dom"/>
</dbReference>
<dbReference type="Pfam" id="PF00614">
    <property type="entry name" value="PLDc"/>
    <property type="match status" value="1"/>
</dbReference>